<name>A0ABQ8G8K0_9PEZI</name>
<keyword evidence="3" id="KW-1133">Transmembrane helix</keyword>
<comment type="similarity">
    <text evidence="1 2">Belongs to the iron/ascorbate-dependent oxidoreductase family.</text>
</comment>
<dbReference type="SUPFAM" id="SSF51197">
    <property type="entry name" value="Clavaminate synthase-like"/>
    <property type="match status" value="1"/>
</dbReference>
<evidence type="ECO:0000313" key="5">
    <source>
        <dbReference type="EMBL" id="KAH7048292.1"/>
    </source>
</evidence>
<keyword evidence="2" id="KW-0560">Oxidoreductase</keyword>
<dbReference type="InterPro" id="IPR026992">
    <property type="entry name" value="DIOX_N"/>
</dbReference>
<dbReference type="PROSITE" id="PS51471">
    <property type="entry name" value="FE2OG_OXY"/>
    <property type="match status" value="1"/>
</dbReference>
<feature type="domain" description="Fe2OG dioxygenase" evidence="4">
    <location>
        <begin position="240"/>
        <end position="353"/>
    </location>
</feature>
<evidence type="ECO:0000259" key="4">
    <source>
        <dbReference type="PROSITE" id="PS51471"/>
    </source>
</evidence>
<evidence type="ECO:0000256" key="3">
    <source>
        <dbReference type="SAM" id="Phobius"/>
    </source>
</evidence>
<dbReference type="Proteomes" id="UP000774617">
    <property type="component" value="Unassembled WGS sequence"/>
</dbReference>
<dbReference type="InterPro" id="IPR027443">
    <property type="entry name" value="IPNS-like_sf"/>
</dbReference>
<reference evidence="5 6" key="1">
    <citation type="journal article" date="2021" name="Nat. Commun.">
        <title>Genetic determinants of endophytism in the Arabidopsis root mycobiome.</title>
        <authorList>
            <person name="Mesny F."/>
            <person name="Miyauchi S."/>
            <person name="Thiergart T."/>
            <person name="Pickel B."/>
            <person name="Atanasova L."/>
            <person name="Karlsson M."/>
            <person name="Huettel B."/>
            <person name="Barry K.W."/>
            <person name="Haridas S."/>
            <person name="Chen C."/>
            <person name="Bauer D."/>
            <person name="Andreopoulos W."/>
            <person name="Pangilinan J."/>
            <person name="LaButti K."/>
            <person name="Riley R."/>
            <person name="Lipzen A."/>
            <person name="Clum A."/>
            <person name="Drula E."/>
            <person name="Henrissat B."/>
            <person name="Kohler A."/>
            <person name="Grigoriev I.V."/>
            <person name="Martin F.M."/>
            <person name="Hacquard S."/>
        </authorList>
    </citation>
    <scope>NUCLEOTIDE SEQUENCE [LARGE SCALE GENOMIC DNA]</scope>
    <source>
        <strain evidence="5 6">MPI-SDFR-AT-0080</strain>
    </source>
</reference>
<sequence length="396" mass="43925">MHVRWFWLTCQQLYFETPFRLSIRVVAATGNLFSSVLINLPYLKPKFRNVSSPTLQSSCLVAYPTMSFPVLDASRFSSSSAALRNQHAHELLMHLKQHGFVRLKNTGIPTQAIQDAFALGKRFFELPLEEKCKIMNPPGPSPQRGWSKLGAEKTSTLYGKLMGYAMPDDLTDAREHFDFGPSGDPLFPNRWPSPCTSPSFRSSLEALYTRCEAVSHDILTALAEALELSPTTFVQHLSPNASEFRINHYPAISDAELASSKVERIWPHFDLGVVTLLFADGSGVGGLQFEDRVKGGFADVEAGEIGEVLVNVSETLQRWTGGELPAGLHRVTKPAGTEGQVPERFTMAYFCKAARHAKVGVLPPFKKRADSVVGMEAEEEDITALEYQQTRLLTAY</sequence>
<keyword evidence="2" id="KW-0479">Metal-binding</keyword>
<keyword evidence="2" id="KW-0408">Iron</keyword>
<evidence type="ECO:0000313" key="6">
    <source>
        <dbReference type="Proteomes" id="UP000774617"/>
    </source>
</evidence>
<dbReference type="InterPro" id="IPR050231">
    <property type="entry name" value="Iron_ascorbate_oxido_reductase"/>
</dbReference>
<accession>A0ABQ8G8K0</accession>
<dbReference type="EMBL" id="JAGTJR010000015">
    <property type="protein sequence ID" value="KAH7048292.1"/>
    <property type="molecule type" value="Genomic_DNA"/>
</dbReference>
<organism evidence="5 6">
    <name type="scientific">Macrophomina phaseolina</name>
    <dbReference type="NCBI Taxonomy" id="35725"/>
    <lineage>
        <taxon>Eukaryota</taxon>
        <taxon>Fungi</taxon>
        <taxon>Dikarya</taxon>
        <taxon>Ascomycota</taxon>
        <taxon>Pezizomycotina</taxon>
        <taxon>Dothideomycetes</taxon>
        <taxon>Dothideomycetes incertae sedis</taxon>
        <taxon>Botryosphaeriales</taxon>
        <taxon>Botryosphaeriaceae</taxon>
        <taxon>Macrophomina</taxon>
    </lineage>
</organism>
<dbReference type="InterPro" id="IPR005123">
    <property type="entry name" value="Oxoglu/Fe-dep_dioxygenase_dom"/>
</dbReference>
<protein>
    <submittedName>
        <fullName evidence="5">2OG-Fe(II) oxygenase-like protein</fullName>
    </submittedName>
</protein>
<gene>
    <name evidence="5" type="ORF">B0J12DRAFT_665563</name>
</gene>
<dbReference type="Pfam" id="PF14226">
    <property type="entry name" value="DIOX_N"/>
    <property type="match status" value="1"/>
</dbReference>
<dbReference type="Gene3D" id="2.60.120.330">
    <property type="entry name" value="B-lactam Antibiotic, Isopenicillin N Synthase, Chain"/>
    <property type="match status" value="1"/>
</dbReference>
<dbReference type="Pfam" id="PF03171">
    <property type="entry name" value="2OG-FeII_Oxy"/>
    <property type="match status" value="1"/>
</dbReference>
<comment type="caution">
    <text evidence="5">The sequence shown here is derived from an EMBL/GenBank/DDBJ whole genome shotgun (WGS) entry which is preliminary data.</text>
</comment>
<proteinExistence type="inferred from homology"/>
<evidence type="ECO:0000256" key="2">
    <source>
        <dbReference type="RuleBase" id="RU003682"/>
    </source>
</evidence>
<dbReference type="PANTHER" id="PTHR47990">
    <property type="entry name" value="2-OXOGLUTARATE (2OG) AND FE(II)-DEPENDENT OXYGENASE SUPERFAMILY PROTEIN-RELATED"/>
    <property type="match status" value="1"/>
</dbReference>
<keyword evidence="6" id="KW-1185">Reference proteome</keyword>
<feature type="transmembrane region" description="Helical" evidence="3">
    <location>
        <begin position="21"/>
        <end position="43"/>
    </location>
</feature>
<evidence type="ECO:0000256" key="1">
    <source>
        <dbReference type="ARBA" id="ARBA00008056"/>
    </source>
</evidence>
<keyword evidence="3" id="KW-0472">Membrane</keyword>
<keyword evidence="3" id="KW-0812">Transmembrane</keyword>
<dbReference type="InterPro" id="IPR044861">
    <property type="entry name" value="IPNS-like_FE2OG_OXY"/>
</dbReference>